<keyword evidence="3" id="KW-1185">Reference proteome</keyword>
<proteinExistence type="predicted"/>
<dbReference type="EMBL" id="KQ087198">
    <property type="protein sequence ID" value="KLT43136.1"/>
    <property type="molecule type" value="Genomic_DNA"/>
</dbReference>
<evidence type="ECO:0000313" key="2">
    <source>
        <dbReference type="EMBL" id="KLT43136.1"/>
    </source>
</evidence>
<evidence type="ECO:0000313" key="3">
    <source>
        <dbReference type="Proteomes" id="UP000053611"/>
    </source>
</evidence>
<feature type="non-terminal residue" evidence="2">
    <location>
        <position position="1"/>
    </location>
</feature>
<feature type="region of interest" description="Disordered" evidence="1">
    <location>
        <begin position="1"/>
        <end position="77"/>
    </location>
</feature>
<organism evidence="2 3">
    <name type="scientific">Cutaneotrichosporon oleaginosum</name>
    <dbReference type="NCBI Taxonomy" id="879819"/>
    <lineage>
        <taxon>Eukaryota</taxon>
        <taxon>Fungi</taxon>
        <taxon>Dikarya</taxon>
        <taxon>Basidiomycota</taxon>
        <taxon>Agaricomycotina</taxon>
        <taxon>Tremellomycetes</taxon>
        <taxon>Trichosporonales</taxon>
        <taxon>Trichosporonaceae</taxon>
        <taxon>Cutaneotrichosporon</taxon>
    </lineage>
</organism>
<name>A0A0J0XPT3_9TREE</name>
<dbReference type="GeneID" id="28983510"/>
<reference evidence="2 3" key="1">
    <citation type="submission" date="2015-03" db="EMBL/GenBank/DDBJ databases">
        <title>Genomics and transcriptomics of the oil-accumulating basidiomycete yeast T. oleaginosus allow insights into substrate utilization and the diverse evolutionary trajectories of mating systems in fungi.</title>
        <authorList>
            <consortium name="DOE Joint Genome Institute"/>
            <person name="Kourist R."/>
            <person name="Kracht O."/>
            <person name="Bracharz F."/>
            <person name="Lipzen A."/>
            <person name="Nolan M."/>
            <person name="Ohm R."/>
            <person name="Grigoriev I."/>
            <person name="Sun S."/>
            <person name="Heitman J."/>
            <person name="Bruck T."/>
            <person name="Nowrousian M."/>
        </authorList>
    </citation>
    <scope>NUCLEOTIDE SEQUENCE [LARGE SCALE GENOMIC DNA]</scope>
    <source>
        <strain evidence="2 3">IBC0246</strain>
    </source>
</reference>
<dbReference type="AlphaFoldDB" id="A0A0J0XPT3"/>
<protein>
    <submittedName>
        <fullName evidence="2">Uncharacterized protein</fullName>
    </submittedName>
</protein>
<feature type="region of interest" description="Disordered" evidence="1">
    <location>
        <begin position="98"/>
        <end position="123"/>
    </location>
</feature>
<dbReference type="OrthoDB" id="2596228at2759"/>
<feature type="compositionally biased region" description="Basic and acidic residues" evidence="1">
    <location>
        <begin position="55"/>
        <end position="77"/>
    </location>
</feature>
<dbReference type="Proteomes" id="UP000053611">
    <property type="component" value="Unassembled WGS sequence"/>
</dbReference>
<sequence>MDSDDSFFNPRAPAPPATLYLPTPDDDSDMSADMTLFGDGARAVEAYRQQVRATARHDAREHEHEHEHEAHEHEHDVQYETYEAQYETHESQYEQYEDEAYEQDMDSSPQDSSREYSPDMNPAGFAERLDELAGILEVGEEEARAVRWGPDLSGEDVPLSIDEFREVLHHHLAATEWRYEMVEKVHPIPVLGASWAGRRIVQNDEEMFRVPA</sequence>
<accession>A0A0J0XPT3</accession>
<gene>
    <name evidence="2" type="ORF">CC85DRAFT_284891</name>
</gene>
<dbReference type="RefSeq" id="XP_018279627.1">
    <property type="nucleotide sequence ID" value="XM_018422907.1"/>
</dbReference>
<evidence type="ECO:0000256" key="1">
    <source>
        <dbReference type="SAM" id="MobiDB-lite"/>
    </source>
</evidence>